<keyword evidence="2" id="KW-1185">Reference proteome</keyword>
<reference evidence="1" key="1">
    <citation type="submission" date="2022-08" db="EMBL/GenBank/DDBJ databases">
        <authorList>
            <person name="Kallberg Y."/>
            <person name="Tangrot J."/>
            <person name="Rosling A."/>
        </authorList>
    </citation>
    <scope>NUCLEOTIDE SEQUENCE</scope>
    <source>
        <strain evidence="1">Wild A</strain>
    </source>
</reference>
<name>A0A9W4TCF9_9GLOM</name>
<dbReference type="EMBL" id="CAMKVN010025113">
    <property type="protein sequence ID" value="CAI2200684.1"/>
    <property type="molecule type" value="Genomic_DNA"/>
</dbReference>
<sequence>IIKPMQAKQRIVFRTENNERILDFIKQRNENFKDSSTKMIDSYLERNRKAIILDKVMINADSLSQYLAL</sequence>
<feature type="non-terminal residue" evidence="1">
    <location>
        <position position="1"/>
    </location>
</feature>
<comment type="caution">
    <text evidence="1">The sequence shown here is derived from an EMBL/GenBank/DDBJ whole genome shotgun (WGS) entry which is preliminary data.</text>
</comment>
<accession>A0A9W4TCF9</accession>
<evidence type="ECO:0000313" key="2">
    <source>
        <dbReference type="Proteomes" id="UP001153678"/>
    </source>
</evidence>
<dbReference type="Proteomes" id="UP001153678">
    <property type="component" value="Unassembled WGS sequence"/>
</dbReference>
<organism evidence="1 2">
    <name type="scientific">Funneliformis geosporum</name>
    <dbReference type="NCBI Taxonomy" id="1117311"/>
    <lineage>
        <taxon>Eukaryota</taxon>
        <taxon>Fungi</taxon>
        <taxon>Fungi incertae sedis</taxon>
        <taxon>Mucoromycota</taxon>
        <taxon>Glomeromycotina</taxon>
        <taxon>Glomeromycetes</taxon>
        <taxon>Glomerales</taxon>
        <taxon>Glomeraceae</taxon>
        <taxon>Funneliformis</taxon>
    </lineage>
</organism>
<evidence type="ECO:0000313" key="1">
    <source>
        <dbReference type="EMBL" id="CAI2200684.1"/>
    </source>
</evidence>
<dbReference type="OrthoDB" id="2447464at2759"/>
<protein>
    <submittedName>
        <fullName evidence="1">4202_t:CDS:1</fullName>
    </submittedName>
</protein>
<gene>
    <name evidence="1" type="ORF">FWILDA_LOCUS19689</name>
</gene>
<proteinExistence type="predicted"/>
<feature type="non-terminal residue" evidence="1">
    <location>
        <position position="69"/>
    </location>
</feature>
<dbReference type="AlphaFoldDB" id="A0A9W4TCF9"/>